<dbReference type="WBParaSite" id="RSKR_0000580400.1">
    <property type="protein sequence ID" value="RSKR_0000580400.1"/>
    <property type="gene ID" value="RSKR_0000580400"/>
</dbReference>
<evidence type="ECO:0000313" key="1">
    <source>
        <dbReference type="Proteomes" id="UP000095286"/>
    </source>
</evidence>
<reference evidence="2" key="1">
    <citation type="submission" date="2016-11" db="UniProtKB">
        <authorList>
            <consortium name="WormBaseParasite"/>
        </authorList>
    </citation>
    <scope>IDENTIFICATION</scope>
    <source>
        <strain evidence="2">KR3021</strain>
    </source>
</reference>
<sequence length="487" mass="55434">MSVGSFEVSTVQFSPSLTFFGSVHENDTDFDDKIERVRFETSRKRMVNGRLDGSLTDSKLDNKWNEANCDVTYLDEPFPVYAKKIGNDVLQVENIFVKHLDGHVVYIPKMAYPFVIVFMHTDKEDKPYYLAVKFDGTCSVLIKPLIRHSFPICLEHDISFDIKHRKTFGIKVDRRSGNYLKINLKANIETELETLKVVDLYFHEEKNKSKKTSDIREPDSTNFNASHYYQRYMITEETAKDIQGFGELVNLNDYEDENPTLVNWKDSDYGSRSGKLNQRFTMTWIDKDGGDKDLQFAGLSGGFKGAVCTLPTHYRSKEDQYTFSWIMSSVDGSFFMRCLTPGQNWTFTIIRPLACGEPDFMKAFTVLLPSTIGVRLNPFVWHSAPMPLCNTAQLTFEETIVETDAGNAIPLEEEFSQNYKFENSVFNGDAKTLLERLNYPSTVEKDGTNVYSTLFPPGNVPFYPSNVSHPSTGPLNQESSEAAQSSS</sequence>
<evidence type="ECO:0000313" key="2">
    <source>
        <dbReference type="WBParaSite" id="RSKR_0000580400.1"/>
    </source>
</evidence>
<name>A0AC35TYK9_9BILA</name>
<accession>A0AC35TYK9</accession>
<proteinExistence type="predicted"/>
<dbReference type="Proteomes" id="UP000095286">
    <property type="component" value="Unplaced"/>
</dbReference>
<organism evidence="1 2">
    <name type="scientific">Rhabditophanes sp. KR3021</name>
    <dbReference type="NCBI Taxonomy" id="114890"/>
    <lineage>
        <taxon>Eukaryota</taxon>
        <taxon>Metazoa</taxon>
        <taxon>Ecdysozoa</taxon>
        <taxon>Nematoda</taxon>
        <taxon>Chromadorea</taxon>
        <taxon>Rhabditida</taxon>
        <taxon>Tylenchina</taxon>
        <taxon>Panagrolaimomorpha</taxon>
        <taxon>Strongyloidoidea</taxon>
        <taxon>Alloionematidae</taxon>
        <taxon>Rhabditophanes</taxon>
    </lineage>
</organism>
<protein>
    <submittedName>
        <fullName evidence="2">SHR-BD domain-containing protein</fullName>
    </submittedName>
</protein>